<accession>A0ABW3J8N3</accession>
<sequence>MTAIPLTEPALKYVKRTLTAYFPDEKSTHLTEALAAACDCKSHAALITRMSSVDPVDPDYVLLDANAFLQRLRTISSSPSLTNSSFDFDALPIEGCPGIVRTISPGFERVDYAKSKRKRAWRNAMVSASNAGIEQRLFTVLPRDNRWPGAEHDETYIYRFTTDGIPAIASVRDIGFDELSIHVAFWPESDGERWIQCANAGFHAGDLFASGWLERRNGAWLQVGNDTGRDWTFNCRKDRLDRVASLMVRPKGYADRGSFMM</sequence>
<name>A0ABW3J8N3_9HYPH</name>
<organism evidence="1 2">
    <name type="scientific">Methyloligella solikamskensis</name>
    <dbReference type="NCBI Taxonomy" id="1177756"/>
    <lineage>
        <taxon>Bacteria</taxon>
        <taxon>Pseudomonadati</taxon>
        <taxon>Pseudomonadota</taxon>
        <taxon>Alphaproteobacteria</taxon>
        <taxon>Hyphomicrobiales</taxon>
        <taxon>Hyphomicrobiaceae</taxon>
        <taxon>Methyloligella</taxon>
    </lineage>
</organism>
<dbReference type="EMBL" id="JBHTJO010000001">
    <property type="protein sequence ID" value="MFD0985862.1"/>
    <property type="molecule type" value="Genomic_DNA"/>
</dbReference>
<comment type="caution">
    <text evidence="1">The sequence shown here is derived from an EMBL/GenBank/DDBJ whole genome shotgun (WGS) entry which is preliminary data.</text>
</comment>
<dbReference type="Proteomes" id="UP001597102">
    <property type="component" value="Unassembled WGS sequence"/>
</dbReference>
<protein>
    <submittedName>
        <fullName evidence="1">Uncharacterized protein</fullName>
    </submittedName>
</protein>
<reference evidence="2" key="1">
    <citation type="journal article" date="2019" name="Int. J. Syst. Evol. Microbiol.">
        <title>The Global Catalogue of Microorganisms (GCM) 10K type strain sequencing project: providing services to taxonomists for standard genome sequencing and annotation.</title>
        <authorList>
            <consortium name="The Broad Institute Genomics Platform"/>
            <consortium name="The Broad Institute Genome Sequencing Center for Infectious Disease"/>
            <person name="Wu L."/>
            <person name="Ma J."/>
        </authorList>
    </citation>
    <scope>NUCLEOTIDE SEQUENCE [LARGE SCALE GENOMIC DNA]</scope>
    <source>
        <strain evidence="2">CCUG 61697</strain>
    </source>
</reference>
<keyword evidence="2" id="KW-1185">Reference proteome</keyword>
<dbReference type="RefSeq" id="WP_379084937.1">
    <property type="nucleotide sequence ID" value="NZ_JBHTJO010000001.1"/>
</dbReference>
<proteinExistence type="predicted"/>
<evidence type="ECO:0000313" key="1">
    <source>
        <dbReference type="EMBL" id="MFD0985862.1"/>
    </source>
</evidence>
<gene>
    <name evidence="1" type="ORF">ACFQ2F_01985</name>
</gene>
<evidence type="ECO:0000313" key="2">
    <source>
        <dbReference type="Proteomes" id="UP001597102"/>
    </source>
</evidence>